<organism evidence="1 2">
    <name type="scientific">Staurois parvus</name>
    <dbReference type="NCBI Taxonomy" id="386267"/>
    <lineage>
        <taxon>Eukaryota</taxon>
        <taxon>Metazoa</taxon>
        <taxon>Chordata</taxon>
        <taxon>Craniata</taxon>
        <taxon>Vertebrata</taxon>
        <taxon>Euteleostomi</taxon>
        <taxon>Amphibia</taxon>
        <taxon>Batrachia</taxon>
        <taxon>Anura</taxon>
        <taxon>Neobatrachia</taxon>
        <taxon>Ranoidea</taxon>
        <taxon>Ranidae</taxon>
        <taxon>Staurois</taxon>
    </lineage>
</organism>
<name>A0ABN9EZP2_9NEOB</name>
<dbReference type="EMBL" id="CATNWA010016003">
    <property type="protein sequence ID" value="CAI9588856.1"/>
    <property type="molecule type" value="Genomic_DNA"/>
</dbReference>
<sequence>MWARTQGPHDPLLPRSPMSCQSAPVPMCLTQCLVHTWANYSVGPCEGCICLHEDAQVLMHPHPLNLTAVWVLVDMNGAT</sequence>
<feature type="non-terminal residue" evidence="1">
    <location>
        <position position="79"/>
    </location>
</feature>
<dbReference type="Proteomes" id="UP001162483">
    <property type="component" value="Unassembled WGS sequence"/>
</dbReference>
<gene>
    <name evidence="1" type="ORF">SPARVUS_LOCUS10813463</name>
</gene>
<accession>A0ABN9EZP2</accession>
<evidence type="ECO:0000313" key="1">
    <source>
        <dbReference type="EMBL" id="CAI9588856.1"/>
    </source>
</evidence>
<reference evidence="1" key="1">
    <citation type="submission" date="2023-05" db="EMBL/GenBank/DDBJ databases">
        <authorList>
            <person name="Stuckert A."/>
        </authorList>
    </citation>
    <scope>NUCLEOTIDE SEQUENCE</scope>
</reference>
<protein>
    <submittedName>
        <fullName evidence="1">Uncharacterized protein</fullName>
    </submittedName>
</protein>
<proteinExistence type="predicted"/>
<comment type="caution">
    <text evidence="1">The sequence shown here is derived from an EMBL/GenBank/DDBJ whole genome shotgun (WGS) entry which is preliminary data.</text>
</comment>
<evidence type="ECO:0000313" key="2">
    <source>
        <dbReference type="Proteomes" id="UP001162483"/>
    </source>
</evidence>
<keyword evidence="2" id="KW-1185">Reference proteome</keyword>